<dbReference type="Gene3D" id="2.70.70.10">
    <property type="entry name" value="Glucose Permease (Domain IIA)"/>
    <property type="match status" value="1"/>
</dbReference>
<comment type="caution">
    <text evidence="3">The sequence shown here is derived from an EMBL/GenBank/DDBJ whole genome shotgun (WGS) entry which is preliminary data.</text>
</comment>
<dbReference type="InterPro" id="IPR016047">
    <property type="entry name" value="M23ase_b-sheet_dom"/>
</dbReference>
<feature type="region of interest" description="Disordered" evidence="1">
    <location>
        <begin position="1"/>
        <end position="67"/>
    </location>
</feature>
<dbReference type="SUPFAM" id="SSF51261">
    <property type="entry name" value="Duplicated hybrid motif"/>
    <property type="match status" value="1"/>
</dbReference>
<evidence type="ECO:0000313" key="3">
    <source>
        <dbReference type="EMBL" id="MFD1674996.1"/>
    </source>
</evidence>
<protein>
    <submittedName>
        <fullName evidence="3">Peptidoglycan DD-metalloendopeptidase family protein</fullName>
    </submittedName>
</protein>
<feature type="compositionally biased region" description="Polar residues" evidence="1">
    <location>
        <begin position="13"/>
        <end position="23"/>
    </location>
</feature>
<dbReference type="CDD" id="cd12797">
    <property type="entry name" value="M23_peptidase"/>
    <property type="match status" value="1"/>
</dbReference>
<evidence type="ECO:0000259" key="2">
    <source>
        <dbReference type="Pfam" id="PF01551"/>
    </source>
</evidence>
<proteinExistence type="predicted"/>
<evidence type="ECO:0000256" key="1">
    <source>
        <dbReference type="SAM" id="MobiDB-lite"/>
    </source>
</evidence>
<keyword evidence="4" id="KW-1185">Reference proteome</keyword>
<feature type="domain" description="M23ase beta-sheet core" evidence="2">
    <location>
        <begin position="217"/>
        <end position="308"/>
    </location>
</feature>
<dbReference type="Pfam" id="PF01551">
    <property type="entry name" value="Peptidase_M23"/>
    <property type="match status" value="1"/>
</dbReference>
<dbReference type="RefSeq" id="WP_377942867.1">
    <property type="nucleotide sequence ID" value="NZ_JBHUCX010000024.1"/>
</dbReference>
<dbReference type="PANTHER" id="PTHR21666">
    <property type="entry name" value="PEPTIDASE-RELATED"/>
    <property type="match status" value="1"/>
</dbReference>
<feature type="compositionally biased region" description="Basic and acidic residues" evidence="1">
    <location>
        <begin position="24"/>
        <end position="37"/>
    </location>
</feature>
<dbReference type="EMBL" id="JBHUCX010000024">
    <property type="protein sequence ID" value="MFD1674996.1"/>
    <property type="molecule type" value="Genomic_DNA"/>
</dbReference>
<dbReference type="Proteomes" id="UP001597079">
    <property type="component" value="Unassembled WGS sequence"/>
</dbReference>
<accession>A0ABW4JF16</accession>
<gene>
    <name evidence="3" type="ORF">ACFSB2_09850</name>
</gene>
<organism evidence="3 4">
    <name type="scientific">Alicyclobacillus fodiniaquatilis</name>
    <dbReference type="NCBI Taxonomy" id="1661150"/>
    <lineage>
        <taxon>Bacteria</taxon>
        <taxon>Bacillati</taxon>
        <taxon>Bacillota</taxon>
        <taxon>Bacilli</taxon>
        <taxon>Bacillales</taxon>
        <taxon>Alicyclobacillaceae</taxon>
        <taxon>Alicyclobacillus</taxon>
    </lineage>
</organism>
<reference evidence="4" key="1">
    <citation type="journal article" date="2019" name="Int. J. Syst. Evol. Microbiol.">
        <title>The Global Catalogue of Microorganisms (GCM) 10K type strain sequencing project: providing services to taxonomists for standard genome sequencing and annotation.</title>
        <authorList>
            <consortium name="The Broad Institute Genomics Platform"/>
            <consortium name="The Broad Institute Genome Sequencing Center for Infectious Disease"/>
            <person name="Wu L."/>
            <person name="Ma J."/>
        </authorList>
    </citation>
    <scope>NUCLEOTIDE SEQUENCE [LARGE SCALE GENOMIC DNA]</scope>
    <source>
        <strain evidence="4">CGMCC 1.12286</strain>
    </source>
</reference>
<dbReference type="PANTHER" id="PTHR21666:SF270">
    <property type="entry name" value="MUREIN HYDROLASE ACTIVATOR ENVC"/>
    <property type="match status" value="1"/>
</dbReference>
<dbReference type="InterPro" id="IPR050570">
    <property type="entry name" value="Cell_wall_metabolism_enzyme"/>
</dbReference>
<sequence length="319" mass="34076">MADVKRKWPWQAKHTTGANLQSRSEIDADTSSRRRFSDTSASDEPNTTSVEAIDDSMPAPSRWVSEGNGDLSPYGFVDEDGGMRQVESGTWRNAFGAKRPQPTGKRFVARTTSTSPPSGTGGGVKQKSYASTLLWQAFCAAMLVGIGYFVEHSPQPLAQTIASESQGVFQTDYTAKVQPEITKAFQDLHVTVPSFGGSAVQLHTPIAGDITEDYSSNHPEISISASANQAVKAAGSGTVTAVTKSGNAEILKIDNGDFGTSVYTGLGSINVKLHEYVSSGEVVGKLPAKPSHPILQFSMLKNGKYENPHQFIDFPGDGQ</sequence>
<dbReference type="InterPro" id="IPR011055">
    <property type="entry name" value="Dup_hybrid_motif"/>
</dbReference>
<name>A0ABW4JF16_9BACL</name>
<evidence type="ECO:0000313" key="4">
    <source>
        <dbReference type="Proteomes" id="UP001597079"/>
    </source>
</evidence>